<name>A0A644XHF7_9ZZZZ</name>
<dbReference type="SUPFAM" id="SSF52540">
    <property type="entry name" value="P-loop containing nucleoside triphosphate hydrolases"/>
    <property type="match status" value="1"/>
</dbReference>
<dbReference type="InterPro" id="IPR025420">
    <property type="entry name" value="DUF4143"/>
</dbReference>
<evidence type="ECO:0000313" key="3">
    <source>
        <dbReference type="EMBL" id="MPM15208.1"/>
    </source>
</evidence>
<dbReference type="Pfam" id="PF13635">
    <property type="entry name" value="DUF4143"/>
    <property type="match status" value="1"/>
</dbReference>
<comment type="caution">
    <text evidence="3">The sequence shown here is derived from an EMBL/GenBank/DDBJ whole genome shotgun (WGS) entry which is preliminary data.</text>
</comment>
<dbReference type="InterPro" id="IPR041682">
    <property type="entry name" value="AAA_14"/>
</dbReference>
<dbReference type="InterPro" id="IPR027417">
    <property type="entry name" value="P-loop_NTPase"/>
</dbReference>
<accession>A0A644XHF7</accession>
<proteinExistence type="predicted"/>
<feature type="domain" description="DUF4143" evidence="2">
    <location>
        <begin position="213"/>
        <end position="372"/>
    </location>
</feature>
<sequence length="433" mass="50539">MIIQRDRYLKKLIERKENRLVKVITGIRRCGKSVLLNTIYHDYLLDSGVKESQIIMLALDQDINAKYRNPLILGEYIRKIASQSDEMHYVFLDEIQKVAEIKNPYLESNEEKITFVDTLLGLMAIKNIDLYVTGSNSKMLSSDILTAFRGRGDEIRMNPLSYSEFYSQYGEDKRHAWRDYFTYGGMPFVLSRRSHEDKAKYLSDLFSKIYITDVVERNRILNDRETLEDLLDFTASAIGSLTNPTRLEHTFLSLKKQKISHVTISRYLEYLEDAFILSKAKRFDIKGKKYIGSPMKYYFTDIGLRNARLGFRQMEESHIMENVIYNELMHRGYSVDVGNIEVFEKDAENKTLRKQLEVDFVANDGSRVYYIQSSLSIDDEKKRSQATRPFRNIKDSFKKIVITKDDVIPWHDNAGVLYLGIEQFLLDENSIGL</sequence>
<evidence type="ECO:0000259" key="2">
    <source>
        <dbReference type="Pfam" id="PF13635"/>
    </source>
</evidence>
<dbReference type="AlphaFoldDB" id="A0A644XHF7"/>
<reference evidence="3" key="1">
    <citation type="submission" date="2019-08" db="EMBL/GenBank/DDBJ databases">
        <authorList>
            <person name="Kucharzyk K."/>
            <person name="Murdoch R.W."/>
            <person name="Higgins S."/>
            <person name="Loffler F."/>
        </authorList>
    </citation>
    <scope>NUCLEOTIDE SEQUENCE</scope>
</reference>
<gene>
    <name evidence="3" type="ORF">SDC9_61574</name>
</gene>
<dbReference type="PANTHER" id="PTHR33295:SF18">
    <property type="entry name" value="AAA+ ATPASE DOMAIN-CONTAINING PROTEIN"/>
    <property type="match status" value="1"/>
</dbReference>
<protein>
    <recommendedName>
        <fullName evidence="4">ATPase</fullName>
    </recommendedName>
</protein>
<evidence type="ECO:0000259" key="1">
    <source>
        <dbReference type="Pfam" id="PF13173"/>
    </source>
</evidence>
<feature type="domain" description="AAA" evidence="1">
    <location>
        <begin position="19"/>
        <end position="165"/>
    </location>
</feature>
<dbReference type="PANTHER" id="PTHR33295">
    <property type="entry name" value="ATPASE"/>
    <property type="match status" value="1"/>
</dbReference>
<evidence type="ECO:0008006" key="4">
    <source>
        <dbReference type="Google" id="ProtNLM"/>
    </source>
</evidence>
<organism evidence="3">
    <name type="scientific">bioreactor metagenome</name>
    <dbReference type="NCBI Taxonomy" id="1076179"/>
    <lineage>
        <taxon>unclassified sequences</taxon>
        <taxon>metagenomes</taxon>
        <taxon>ecological metagenomes</taxon>
    </lineage>
</organism>
<dbReference type="EMBL" id="VSSQ01002405">
    <property type="protein sequence ID" value="MPM15208.1"/>
    <property type="molecule type" value="Genomic_DNA"/>
</dbReference>
<dbReference type="Pfam" id="PF13173">
    <property type="entry name" value="AAA_14"/>
    <property type="match status" value="1"/>
</dbReference>